<dbReference type="InterPro" id="IPR000157">
    <property type="entry name" value="TIR_dom"/>
</dbReference>
<keyword evidence="2" id="KW-0378">Hydrolase</keyword>
<keyword evidence="7" id="KW-1185">Reference proteome</keyword>
<keyword evidence="3" id="KW-0520">NAD</keyword>
<dbReference type="PROSITE" id="PS50104">
    <property type="entry name" value="TIR"/>
    <property type="match status" value="1"/>
</dbReference>
<evidence type="ECO:0000256" key="1">
    <source>
        <dbReference type="ARBA" id="ARBA00011982"/>
    </source>
</evidence>
<accession>A0A498IY31</accession>
<dbReference type="InterPro" id="IPR035897">
    <property type="entry name" value="Toll_tir_struct_dom_sf"/>
</dbReference>
<protein>
    <recommendedName>
        <fullName evidence="1">ADP-ribosyl cyclase/cyclic ADP-ribose hydrolase</fullName>
        <ecNumber evidence="1">3.2.2.6</ecNumber>
    </recommendedName>
</protein>
<dbReference type="SMART" id="SM00255">
    <property type="entry name" value="TIR"/>
    <property type="match status" value="1"/>
</dbReference>
<proteinExistence type="predicted"/>
<dbReference type="SUPFAM" id="SSF52200">
    <property type="entry name" value="Toll/Interleukin receptor TIR domain"/>
    <property type="match status" value="1"/>
</dbReference>
<comment type="caution">
    <text evidence="6">The sequence shown here is derived from an EMBL/GenBank/DDBJ whole genome shotgun (WGS) entry which is preliminary data.</text>
</comment>
<evidence type="ECO:0000256" key="2">
    <source>
        <dbReference type="ARBA" id="ARBA00022801"/>
    </source>
</evidence>
<dbReference type="GO" id="GO:0061809">
    <property type="term" value="F:NAD+ nucleosidase activity, cyclic ADP-ribose generating"/>
    <property type="evidence" value="ECO:0007669"/>
    <property type="project" value="UniProtKB-EC"/>
</dbReference>
<dbReference type="EC" id="3.2.2.6" evidence="1"/>
<comment type="catalytic activity">
    <reaction evidence="4">
        <text>NAD(+) + H2O = ADP-D-ribose + nicotinamide + H(+)</text>
        <dbReference type="Rhea" id="RHEA:16301"/>
        <dbReference type="ChEBI" id="CHEBI:15377"/>
        <dbReference type="ChEBI" id="CHEBI:15378"/>
        <dbReference type="ChEBI" id="CHEBI:17154"/>
        <dbReference type="ChEBI" id="CHEBI:57540"/>
        <dbReference type="ChEBI" id="CHEBI:57967"/>
        <dbReference type="EC" id="3.2.2.6"/>
    </reaction>
    <physiologicalReaction direction="left-to-right" evidence="4">
        <dbReference type="Rhea" id="RHEA:16302"/>
    </physiologicalReaction>
</comment>
<dbReference type="GO" id="GO:0007165">
    <property type="term" value="P:signal transduction"/>
    <property type="evidence" value="ECO:0007669"/>
    <property type="project" value="InterPro"/>
</dbReference>
<dbReference type="Gene3D" id="3.40.50.10140">
    <property type="entry name" value="Toll/interleukin-1 receptor homology (TIR) domain"/>
    <property type="match status" value="1"/>
</dbReference>
<gene>
    <name evidence="6" type="ORF">DVH24_042191</name>
</gene>
<evidence type="ECO:0000259" key="5">
    <source>
        <dbReference type="PROSITE" id="PS50104"/>
    </source>
</evidence>
<evidence type="ECO:0000256" key="3">
    <source>
        <dbReference type="ARBA" id="ARBA00023027"/>
    </source>
</evidence>
<dbReference type="Proteomes" id="UP000290289">
    <property type="component" value="Chromosome 10"/>
</dbReference>
<reference evidence="6 7" key="1">
    <citation type="submission" date="2018-10" db="EMBL/GenBank/DDBJ databases">
        <title>A high-quality apple genome assembly.</title>
        <authorList>
            <person name="Hu J."/>
        </authorList>
    </citation>
    <scope>NUCLEOTIDE SEQUENCE [LARGE SCALE GENOMIC DNA]</scope>
    <source>
        <strain evidence="7">cv. HFTH1</strain>
        <tissue evidence="6">Young leaf</tissue>
    </source>
</reference>
<evidence type="ECO:0000313" key="6">
    <source>
        <dbReference type="EMBL" id="RXH88120.1"/>
    </source>
</evidence>
<dbReference type="EMBL" id="RDQH01000336">
    <property type="protein sequence ID" value="RXH88120.1"/>
    <property type="molecule type" value="Genomic_DNA"/>
</dbReference>
<evidence type="ECO:0000256" key="4">
    <source>
        <dbReference type="ARBA" id="ARBA00047304"/>
    </source>
</evidence>
<sequence>MISRQGASSSSSSSSVTHLWTYDIFLCYRAVDTLNNFTNNLHNNFLQKGIKTYLFRRGEELSFPVLLKVIEESRVSVIVFSENFASSEWCLYELIKILQCKESKQQIVWPIYYKVNPLDVRDQKGSFGKALADFESKYNKNMEKVLMWRTALTEATKLPGWYFLEGEL</sequence>
<feature type="domain" description="TIR" evidence="5">
    <location>
        <begin position="20"/>
        <end position="168"/>
    </location>
</feature>
<name>A0A498IY31_MALDO</name>
<dbReference type="Pfam" id="PF01582">
    <property type="entry name" value="TIR"/>
    <property type="match status" value="1"/>
</dbReference>
<dbReference type="PANTHER" id="PTHR32009">
    <property type="entry name" value="TMV RESISTANCE PROTEIN N-LIKE"/>
    <property type="match status" value="1"/>
</dbReference>
<evidence type="ECO:0000313" key="7">
    <source>
        <dbReference type="Proteomes" id="UP000290289"/>
    </source>
</evidence>
<organism evidence="6 7">
    <name type="scientific">Malus domestica</name>
    <name type="common">Apple</name>
    <name type="synonym">Pyrus malus</name>
    <dbReference type="NCBI Taxonomy" id="3750"/>
    <lineage>
        <taxon>Eukaryota</taxon>
        <taxon>Viridiplantae</taxon>
        <taxon>Streptophyta</taxon>
        <taxon>Embryophyta</taxon>
        <taxon>Tracheophyta</taxon>
        <taxon>Spermatophyta</taxon>
        <taxon>Magnoliopsida</taxon>
        <taxon>eudicotyledons</taxon>
        <taxon>Gunneridae</taxon>
        <taxon>Pentapetalae</taxon>
        <taxon>rosids</taxon>
        <taxon>fabids</taxon>
        <taxon>Rosales</taxon>
        <taxon>Rosaceae</taxon>
        <taxon>Amygdaloideae</taxon>
        <taxon>Maleae</taxon>
        <taxon>Malus</taxon>
    </lineage>
</organism>
<dbReference type="PANTHER" id="PTHR32009:SF39">
    <property type="entry name" value="TIR DOMAIN-CONTAINING PROTEIN"/>
    <property type="match status" value="1"/>
</dbReference>
<dbReference type="AlphaFoldDB" id="A0A498IY31"/>